<feature type="compositionally biased region" description="Low complexity" evidence="1">
    <location>
        <begin position="137"/>
        <end position="160"/>
    </location>
</feature>
<feature type="compositionally biased region" description="Low complexity" evidence="1">
    <location>
        <begin position="113"/>
        <end position="122"/>
    </location>
</feature>
<dbReference type="GO" id="GO:0005829">
    <property type="term" value="C:cytosol"/>
    <property type="evidence" value="ECO:0007669"/>
    <property type="project" value="TreeGrafter"/>
</dbReference>
<protein>
    <recommendedName>
        <fullName evidence="3">Chromosome partitioning protein ParA</fullName>
    </recommendedName>
</protein>
<proteinExistence type="predicted"/>
<accession>I3VZG4</accession>
<dbReference type="SUPFAM" id="SSF52540">
    <property type="entry name" value="P-loop containing nucleoside triphosphate hydrolases"/>
    <property type="match status" value="1"/>
</dbReference>
<evidence type="ECO:0000256" key="1">
    <source>
        <dbReference type="SAM" id="MobiDB-lite"/>
    </source>
</evidence>
<sequence>METQALDFPKIDAVLRANGTGEVTINGTSHAIQAEDEAAVLSQALRLITETAAQLGRPVRVSTTDPDGQGLIVVSPEGIVSEAAAPAKPSSRRQQDPTPAAPAPAQQPPAPVAPAAKETPAPAAPVTFSEAVNRVQEPSTAATAATPEPSTAATAATSEPVTRRSLKETSFLVSAPVLEPATRGWRGALTHLGFRMEPSPDELAEREDIRTVSQHWPGPRTVAVVNRKGGANKTPTVVMLSAILARYSGAATVAWDNNESQGTLGWRTEQGSHDNSVLDLIDSSQTLLSPSTNAAEIARFVHHQTSDKFDVLRSDENEEGDHEVTAEEVDIAHQVLTRYYRLIVMDSGNTARSANWRRMIHHTNQLVVPVTAIEDRAEAARLTLQTLESRGGHDAELARNAVVIVSESTDAKRSMSGDALKRAKDEARRIADGFAPHVRAVVRIPYDPALVNGPIRYDALQPATQRAWLAAAAAVAKGF</sequence>
<geneLocation type="plasmid" evidence="2">
    <name>p3132-53</name>
</geneLocation>
<evidence type="ECO:0008006" key="3">
    <source>
        <dbReference type="Google" id="ProtNLM"/>
    </source>
</evidence>
<dbReference type="GO" id="GO:0009898">
    <property type="term" value="C:cytoplasmic side of plasma membrane"/>
    <property type="evidence" value="ECO:0007669"/>
    <property type="project" value="TreeGrafter"/>
</dbReference>
<dbReference type="AlphaFoldDB" id="I3VZG4"/>
<dbReference type="InterPro" id="IPR050625">
    <property type="entry name" value="ParA/MinD_ATPase"/>
</dbReference>
<dbReference type="GO" id="GO:0005524">
    <property type="term" value="F:ATP binding"/>
    <property type="evidence" value="ECO:0007669"/>
    <property type="project" value="TreeGrafter"/>
</dbReference>
<feature type="region of interest" description="Disordered" evidence="1">
    <location>
        <begin position="83"/>
        <end position="122"/>
    </location>
</feature>
<dbReference type="GO" id="GO:0051782">
    <property type="term" value="P:negative regulation of cell division"/>
    <property type="evidence" value="ECO:0007669"/>
    <property type="project" value="TreeGrafter"/>
</dbReference>
<dbReference type="GO" id="GO:0016887">
    <property type="term" value="F:ATP hydrolysis activity"/>
    <property type="evidence" value="ECO:0007669"/>
    <property type="project" value="TreeGrafter"/>
</dbReference>
<dbReference type="PANTHER" id="PTHR43384">
    <property type="entry name" value="SEPTUM SITE-DETERMINING PROTEIN MIND HOMOLOG, CHLOROPLASTIC-RELATED"/>
    <property type="match status" value="1"/>
</dbReference>
<dbReference type="Gene3D" id="3.40.50.300">
    <property type="entry name" value="P-loop containing nucleotide triphosphate hydrolases"/>
    <property type="match status" value="1"/>
</dbReference>
<dbReference type="EMBL" id="JQ418520">
    <property type="protein sequence ID" value="AFK88741.1"/>
    <property type="molecule type" value="Genomic_DNA"/>
</dbReference>
<dbReference type="PANTHER" id="PTHR43384:SF14">
    <property type="entry name" value="ESX-1 SECRETION-ASSOCIATED PROTEIN ESPI"/>
    <property type="match status" value="1"/>
</dbReference>
<evidence type="ECO:0000313" key="2">
    <source>
        <dbReference type="EMBL" id="AFK88741.1"/>
    </source>
</evidence>
<name>I3VZG4_9MICC</name>
<feature type="compositionally biased region" description="Pro residues" evidence="1">
    <location>
        <begin position="99"/>
        <end position="112"/>
    </location>
</feature>
<reference evidence="2" key="1">
    <citation type="submission" date="2012-01" db="EMBL/GenBank/DDBJ databases">
        <authorList>
            <person name="Summers A.O."/>
            <person name="Wireman J."/>
            <person name="Sale K."/>
        </authorList>
    </citation>
    <scope>NUCLEOTIDE SEQUENCE</scope>
    <source>
        <strain evidence="2">31-32</strain>
        <plasmid evidence="2">p3132-53</plasmid>
    </source>
</reference>
<feature type="region of interest" description="Disordered" evidence="1">
    <location>
        <begin position="135"/>
        <end position="165"/>
    </location>
</feature>
<organism evidence="2">
    <name type="scientific">Arthrobacter sp. 31.31</name>
    <dbReference type="NCBI Taxonomy" id="347202"/>
    <lineage>
        <taxon>Bacteria</taxon>
        <taxon>Bacillati</taxon>
        <taxon>Actinomycetota</taxon>
        <taxon>Actinomycetes</taxon>
        <taxon>Micrococcales</taxon>
        <taxon>Micrococcaceae</taxon>
        <taxon>Arthrobacter</taxon>
    </lineage>
</organism>
<keyword evidence="2" id="KW-0614">Plasmid</keyword>
<dbReference type="InterPro" id="IPR027417">
    <property type="entry name" value="P-loop_NTPase"/>
</dbReference>